<organism evidence="2 3">
    <name type="scientific">Ascobolus immersus RN42</name>
    <dbReference type="NCBI Taxonomy" id="1160509"/>
    <lineage>
        <taxon>Eukaryota</taxon>
        <taxon>Fungi</taxon>
        <taxon>Dikarya</taxon>
        <taxon>Ascomycota</taxon>
        <taxon>Pezizomycotina</taxon>
        <taxon>Pezizomycetes</taxon>
        <taxon>Pezizales</taxon>
        <taxon>Ascobolaceae</taxon>
        <taxon>Ascobolus</taxon>
    </lineage>
</organism>
<dbReference type="AlphaFoldDB" id="A0A3N4HWE6"/>
<name>A0A3N4HWE6_ASCIM</name>
<accession>A0A3N4HWE6</accession>
<feature type="compositionally biased region" description="Low complexity" evidence="1">
    <location>
        <begin position="14"/>
        <end position="28"/>
    </location>
</feature>
<reference evidence="2 3" key="1">
    <citation type="journal article" date="2018" name="Nat. Ecol. Evol.">
        <title>Pezizomycetes genomes reveal the molecular basis of ectomycorrhizal truffle lifestyle.</title>
        <authorList>
            <person name="Murat C."/>
            <person name="Payen T."/>
            <person name="Noel B."/>
            <person name="Kuo A."/>
            <person name="Morin E."/>
            <person name="Chen J."/>
            <person name="Kohler A."/>
            <person name="Krizsan K."/>
            <person name="Balestrini R."/>
            <person name="Da Silva C."/>
            <person name="Montanini B."/>
            <person name="Hainaut M."/>
            <person name="Levati E."/>
            <person name="Barry K.W."/>
            <person name="Belfiori B."/>
            <person name="Cichocki N."/>
            <person name="Clum A."/>
            <person name="Dockter R.B."/>
            <person name="Fauchery L."/>
            <person name="Guy J."/>
            <person name="Iotti M."/>
            <person name="Le Tacon F."/>
            <person name="Lindquist E.A."/>
            <person name="Lipzen A."/>
            <person name="Malagnac F."/>
            <person name="Mello A."/>
            <person name="Molinier V."/>
            <person name="Miyauchi S."/>
            <person name="Poulain J."/>
            <person name="Riccioni C."/>
            <person name="Rubini A."/>
            <person name="Sitrit Y."/>
            <person name="Splivallo R."/>
            <person name="Traeger S."/>
            <person name="Wang M."/>
            <person name="Zifcakova L."/>
            <person name="Wipf D."/>
            <person name="Zambonelli A."/>
            <person name="Paolocci F."/>
            <person name="Nowrousian M."/>
            <person name="Ottonello S."/>
            <person name="Baldrian P."/>
            <person name="Spatafora J.W."/>
            <person name="Henrissat B."/>
            <person name="Nagy L.G."/>
            <person name="Aury J.M."/>
            <person name="Wincker P."/>
            <person name="Grigoriev I.V."/>
            <person name="Bonfante P."/>
            <person name="Martin F.M."/>
        </authorList>
    </citation>
    <scope>NUCLEOTIDE SEQUENCE [LARGE SCALE GENOMIC DNA]</scope>
    <source>
        <strain evidence="2 3">RN42</strain>
    </source>
</reference>
<keyword evidence="3" id="KW-1185">Reference proteome</keyword>
<evidence type="ECO:0000256" key="1">
    <source>
        <dbReference type="SAM" id="MobiDB-lite"/>
    </source>
</evidence>
<evidence type="ECO:0000313" key="2">
    <source>
        <dbReference type="EMBL" id="RPA78172.1"/>
    </source>
</evidence>
<proteinExistence type="predicted"/>
<protein>
    <submittedName>
        <fullName evidence="2">Uncharacterized protein</fullName>
    </submittedName>
</protein>
<feature type="region of interest" description="Disordered" evidence="1">
    <location>
        <begin position="1"/>
        <end position="43"/>
    </location>
</feature>
<gene>
    <name evidence="2" type="ORF">BJ508DRAFT_329551</name>
</gene>
<dbReference type="Proteomes" id="UP000275078">
    <property type="component" value="Unassembled WGS sequence"/>
</dbReference>
<evidence type="ECO:0000313" key="3">
    <source>
        <dbReference type="Proteomes" id="UP000275078"/>
    </source>
</evidence>
<dbReference type="EMBL" id="ML119715">
    <property type="protein sequence ID" value="RPA78172.1"/>
    <property type="molecule type" value="Genomic_DNA"/>
</dbReference>
<sequence>MSQSSTPSPPCSPAPNRTPSTPPTSHFSTPHERPPSPPRRPGAVTFTSPKRHAYSAPHLWTAVTDTTLAPERSRYFCSCCLCFFTNGTEVTSAAKPRRTGVYGCRYRWWGTAGEGNTVVDLGRGGRRDGRVLRHSHVPRNNGGGGVDGMAGDRKGVLREDLERELAGFGSFETLASTVDSATVSGVLEWVWGGVVWVELWAEEESTVRGRWAGTVLDRDGGRGGM</sequence>